<protein>
    <submittedName>
        <fullName evidence="2">Uncharacterized protein</fullName>
    </submittedName>
</protein>
<feature type="region of interest" description="Disordered" evidence="1">
    <location>
        <begin position="1"/>
        <end position="23"/>
    </location>
</feature>
<organism evidence="2">
    <name type="scientific">Amphimedon queenslandica</name>
    <name type="common">Sponge</name>
    <dbReference type="NCBI Taxonomy" id="400682"/>
    <lineage>
        <taxon>Eukaryota</taxon>
        <taxon>Metazoa</taxon>
        <taxon>Porifera</taxon>
        <taxon>Demospongiae</taxon>
        <taxon>Heteroscleromorpha</taxon>
        <taxon>Haplosclerida</taxon>
        <taxon>Niphatidae</taxon>
        <taxon>Amphimedon</taxon>
    </lineage>
</organism>
<dbReference type="AlphaFoldDB" id="A0A1X7T786"/>
<evidence type="ECO:0000313" key="2">
    <source>
        <dbReference type="EnsemblMetazoa" id="Aqu2.1.10249_001"/>
    </source>
</evidence>
<dbReference type="EnsemblMetazoa" id="Aqu2.1.10249_001">
    <property type="protein sequence ID" value="Aqu2.1.10249_001"/>
    <property type="gene ID" value="Aqu2.1.10249"/>
</dbReference>
<dbReference type="InParanoid" id="A0A1X7T786"/>
<evidence type="ECO:0000256" key="1">
    <source>
        <dbReference type="SAM" id="MobiDB-lite"/>
    </source>
</evidence>
<proteinExistence type="predicted"/>
<sequence length="198" mass="20558">MAHVPVSGMSPSFDPANPGMSSQHTPVVLPSAAIGAPGPPAAPGISLSLSAEPIPARLVQKIQSGQFVEMRELLGDNIALTAFSVVRWLLYHGSAIISSPTPMRHIHSSLVDLLFLYLPGCFSLGPVYPGSPCVCYVPSSGITLSWGSGLVGLRPAVLAAGSPGSLFVVGYLASKLGGFYHSEPKCGKWYFLLGVSGL</sequence>
<accession>A0A1X7T786</accession>
<reference evidence="2" key="1">
    <citation type="submission" date="2017-05" db="UniProtKB">
        <authorList>
            <consortium name="EnsemblMetazoa"/>
        </authorList>
    </citation>
    <scope>IDENTIFICATION</scope>
</reference>
<name>A0A1X7T786_AMPQE</name>